<proteinExistence type="predicted"/>
<keyword evidence="2" id="KW-1185">Reference proteome</keyword>
<comment type="caution">
    <text evidence="1">The sequence shown here is derived from an EMBL/GenBank/DDBJ whole genome shotgun (WGS) entry which is preliminary data.</text>
</comment>
<reference evidence="1 2" key="1">
    <citation type="submission" date="2023-10" db="EMBL/GenBank/DDBJ databases">
        <title>Virgibacillus soli CC-YMP-6 genome.</title>
        <authorList>
            <person name="Miliotis G."/>
            <person name="Sengupta P."/>
            <person name="Hameed A."/>
            <person name="Chuvochina M."/>
            <person name="Mcdonagh F."/>
            <person name="Simpson A.C."/>
            <person name="Singh N.K."/>
            <person name="Rekha P.D."/>
            <person name="Raman K."/>
            <person name="Hugenholtz P."/>
            <person name="Venkateswaran K."/>
        </authorList>
    </citation>
    <scope>NUCLEOTIDE SEQUENCE [LARGE SCALE GENOMIC DNA]</scope>
    <source>
        <strain evidence="1 2">CC-YMP-6</strain>
    </source>
</reference>
<organism evidence="1 2">
    <name type="scientific">Paracerasibacillus soli</name>
    <dbReference type="NCBI Taxonomy" id="480284"/>
    <lineage>
        <taxon>Bacteria</taxon>
        <taxon>Bacillati</taxon>
        <taxon>Bacillota</taxon>
        <taxon>Bacilli</taxon>
        <taxon>Bacillales</taxon>
        <taxon>Bacillaceae</taxon>
        <taxon>Paracerasibacillus</taxon>
    </lineage>
</organism>
<accession>A0ABU5CUB2</accession>
<evidence type="ECO:0000313" key="2">
    <source>
        <dbReference type="Proteomes" id="UP001275315"/>
    </source>
</evidence>
<name>A0ABU5CUB2_9BACI</name>
<sequence length="113" mass="13622">MTDRYELESFLPILEQQLHFKRHGILQTLKENAVTLMQIICTHYLLRYSLEGIMAIKKLIRKVVPYQIRLWLNPLKKHLLHTNYRKRAVYTKSRETLPIQEHMIFYEAYHGGV</sequence>
<evidence type="ECO:0000313" key="1">
    <source>
        <dbReference type="EMBL" id="MDY0409424.1"/>
    </source>
</evidence>
<protein>
    <submittedName>
        <fullName evidence="1">Uncharacterized protein</fullName>
    </submittedName>
</protein>
<gene>
    <name evidence="1" type="ORF">RWD45_13615</name>
</gene>
<dbReference type="EMBL" id="JAWDIQ010000002">
    <property type="protein sequence ID" value="MDY0409424.1"/>
    <property type="molecule type" value="Genomic_DNA"/>
</dbReference>
<dbReference type="RefSeq" id="WP_320380216.1">
    <property type="nucleotide sequence ID" value="NZ_JAWDIQ010000002.1"/>
</dbReference>
<dbReference type="Proteomes" id="UP001275315">
    <property type="component" value="Unassembled WGS sequence"/>
</dbReference>